<sequence length="168" mass="18850">MNALLLGDVHRSEVNKILELLLESASASGTNNFDMDNIQAALVLIGQEFENQQDDKIPRTGAFFIFKKFLQDFFEKEKVKPGGTLLASISGAIWEHTSNEIKNKHEMVLQEVKAKSTKFNKKNSSQQTQDFTQTNNTSSVCPTHGNAYDPIFPGCNPENIMYNDSDLF</sequence>
<evidence type="ECO:0000313" key="2">
    <source>
        <dbReference type="Proteomes" id="UP000789702"/>
    </source>
</evidence>
<gene>
    <name evidence="1" type="ORF">DHETER_LOCUS1109</name>
</gene>
<name>A0ACA9K7J1_9GLOM</name>
<protein>
    <submittedName>
        <fullName evidence="1">4760_t:CDS:1</fullName>
    </submittedName>
</protein>
<keyword evidence="2" id="KW-1185">Reference proteome</keyword>
<proteinExistence type="predicted"/>
<reference evidence="1" key="1">
    <citation type="submission" date="2021-06" db="EMBL/GenBank/DDBJ databases">
        <authorList>
            <person name="Kallberg Y."/>
            <person name="Tangrot J."/>
            <person name="Rosling A."/>
        </authorList>
    </citation>
    <scope>NUCLEOTIDE SEQUENCE</scope>
    <source>
        <strain evidence="1">IL203A</strain>
    </source>
</reference>
<dbReference type="Proteomes" id="UP000789702">
    <property type="component" value="Unassembled WGS sequence"/>
</dbReference>
<accession>A0ACA9K7J1</accession>
<evidence type="ECO:0000313" key="1">
    <source>
        <dbReference type="EMBL" id="CAG8456992.1"/>
    </source>
</evidence>
<comment type="caution">
    <text evidence="1">The sequence shown here is derived from an EMBL/GenBank/DDBJ whole genome shotgun (WGS) entry which is preliminary data.</text>
</comment>
<dbReference type="EMBL" id="CAJVPU010000625">
    <property type="protein sequence ID" value="CAG8456992.1"/>
    <property type="molecule type" value="Genomic_DNA"/>
</dbReference>
<organism evidence="1 2">
    <name type="scientific">Dentiscutata heterogama</name>
    <dbReference type="NCBI Taxonomy" id="1316150"/>
    <lineage>
        <taxon>Eukaryota</taxon>
        <taxon>Fungi</taxon>
        <taxon>Fungi incertae sedis</taxon>
        <taxon>Mucoromycota</taxon>
        <taxon>Glomeromycotina</taxon>
        <taxon>Glomeromycetes</taxon>
        <taxon>Diversisporales</taxon>
        <taxon>Gigasporaceae</taxon>
        <taxon>Dentiscutata</taxon>
    </lineage>
</organism>